<dbReference type="eggNOG" id="ENOG502SV7G">
    <property type="taxonomic scope" value="Eukaryota"/>
</dbReference>
<dbReference type="EMBL" id="GL377311">
    <property type="protein sequence ID" value="EFI93046.1"/>
    <property type="molecule type" value="Genomic_DNA"/>
</dbReference>
<sequence length="544" mass="62013">MSLTCRSFSGPATATLWRKLYNVKPLLRVLPPDIFVDQQEFVSVIKQVHNGHILTYGQALARIVQPADLERFKHYARFVQDLGTSWLPDETCLAALQLCFPAPLLPKLRHLSWVPGPSSLSFITMFLHPGITTLRLYMAGAPEAGRLLASSLVPRLPTLCPSIQVFEFHGHDDFAPVFTLFYSPSDATSRWNELRVLDLPYLHGSDIQCIASCSRLASLRIRGLPEDFPKCGMLIAQPAFVSLRTLELEPQAMHLATSFFESLQLALRLESLKVKCKEIKKACHWKALLLSIARTCDPDTLQRLTIKGYGKYTEDPEPDVPDWYLTALSFDVASHLLTFRNLTHLVLRSWGGFVFEDEHFDSLAQAFPDLQHLELLEEDESHRHEASIYALIPLARHCPRLHFLAMDFHADDYTYEEHETRGVCQRALTWLDVRYSAITSARVTAALLSAIFPRLACVSSEGYMPDREDMRGPDPDLVHTRRERKRKWAQVDRMLPMLRFVRAQVERDVRLRSVEGSTEGVITDQETSNPPLHDEEYDTDYSDV</sequence>
<evidence type="ECO:0000256" key="1">
    <source>
        <dbReference type="SAM" id="MobiDB-lite"/>
    </source>
</evidence>
<feature type="non-terminal residue" evidence="2">
    <location>
        <position position="544"/>
    </location>
</feature>
<keyword evidence="3" id="KW-1185">Reference proteome</keyword>
<dbReference type="OMA" id="NIACHRY"/>
<feature type="compositionally biased region" description="Acidic residues" evidence="1">
    <location>
        <begin position="535"/>
        <end position="544"/>
    </location>
</feature>
<dbReference type="SUPFAM" id="SSF52047">
    <property type="entry name" value="RNI-like"/>
    <property type="match status" value="1"/>
</dbReference>
<dbReference type="AlphaFoldDB" id="D8QF08"/>
<reference evidence="2 3" key="1">
    <citation type="journal article" date="2010" name="Nat. Biotechnol.">
        <title>Genome sequence of the model mushroom Schizophyllum commune.</title>
        <authorList>
            <person name="Ohm R.A."/>
            <person name="de Jong J.F."/>
            <person name="Lugones L.G."/>
            <person name="Aerts A."/>
            <person name="Kothe E."/>
            <person name="Stajich J.E."/>
            <person name="de Vries R.P."/>
            <person name="Record E."/>
            <person name="Levasseur A."/>
            <person name="Baker S.E."/>
            <person name="Bartholomew K.A."/>
            <person name="Coutinho P.M."/>
            <person name="Erdmann S."/>
            <person name="Fowler T.J."/>
            <person name="Gathman A.C."/>
            <person name="Lombard V."/>
            <person name="Henrissat B."/>
            <person name="Knabe N."/>
            <person name="Kuees U."/>
            <person name="Lilly W.W."/>
            <person name="Lindquist E."/>
            <person name="Lucas S."/>
            <person name="Magnuson J.K."/>
            <person name="Piumi F."/>
            <person name="Raudaskoski M."/>
            <person name="Salamov A."/>
            <person name="Schmutz J."/>
            <person name="Schwarze F.W.M.R."/>
            <person name="vanKuyk P.A."/>
            <person name="Horton J.S."/>
            <person name="Grigoriev I.V."/>
            <person name="Woesten H.A.B."/>
        </authorList>
    </citation>
    <scope>NUCLEOTIDE SEQUENCE [LARGE SCALE GENOMIC DNA]</scope>
    <source>
        <strain evidence="3">H4-8 / FGSC 9210</strain>
    </source>
</reference>
<accession>D8QF08</accession>
<dbReference type="Proteomes" id="UP000007431">
    <property type="component" value="Unassembled WGS sequence"/>
</dbReference>
<gene>
    <name evidence="2" type="ORF">SCHCODRAFT_112447</name>
</gene>
<organism evidence="3">
    <name type="scientific">Schizophyllum commune (strain H4-8 / FGSC 9210)</name>
    <name type="common">Split gill fungus</name>
    <dbReference type="NCBI Taxonomy" id="578458"/>
    <lineage>
        <taxon>Eukaryota</taxon>
        <taxon>Fungi</taxon>
        <taxon>Dikarya</taxon>
        <taxon>Basidiomycota</taxon>
        <taxon>Agaricomycotina</taxon>
        <taxon>Agaricomycetes</taxon>
        <taxon>Agaricomycetidae</taxon>
        <taxon>Agaricales</taxon>
        <taxon>Schizophyllaceae</taxon>
        <taxon>Schizophyllum</taxon>
    </lineage>
</organism>
<dbReference type="HOGENOM" id="CLU_021164_0_2_1"/>
<dbReference type="InterPro" id="IPR032675">
    <property type="entry name" value="LRR_dom_sf"/>
</dbReference>
<dbReference type="STRING" id="578458.D8QF08"/>
<name>D8QF08_SCHCM</name>
<dbReference type="Gene3D" id="3.80.10.10">
    <property type="entry name" value="Ribonuclease Inhibitor"/>
    <property type="match status" value="1"/>
</dbReference>
<proteinExistence type="predicted"/>
<evidence type="ECO:0000313" key="2">
    <source>
        <dbReference type="EMBL" id="EFI93046.1"/>
    </source>
</evidence>
<evidence type="ECO:0000313" key="3">
    <source>
        <dbReference type="Proteomes" id="UP000007431"/>
    </source>
</evidence>
<protein>
    <recommendedName>
        <fullName evidence="4">F-box domain-containing protein</fullName>
    </recommendedName>
</protein>
<evidence type="ECO:0008006" key="4">
    <source>
        <dbReference type="Google" id="ProtNLM"/>
    </source>
</evidence>
<feature type="region of interest" description="Disordered" evidence="1">
    <location>
        <begin position="517"/>
        <end position="544"/>
    </location>
</feature>
<dbReference type="VEuPathDB" id="FungiDB:SCHCODRAFT_02515603"/>
<dbReference type="InParanoid" id="D8QF08"/>